<feature type="transmembrane region" description="Helical" evidence="8">
    <location>
        <begin position="143"/>
        <end position="163"/>
    </location>
</feature>
<feature type="transmembrane region" description="Helical" evidence="8">
    <location>
        <begin position="473"/>
        <end position="490"/>
    </location>
</feature>
<name>A0ABD4RE64_9CLOT</name>
<protein>
    <submittedName>
        <fullName evidence="10">Iron ABC transporter permease</fullName>
    </submittedName>
</protein>
<dbReference type="InterPro" id="IPR000515">
    <property type="entry name" value="MetI-like"/>
</dbReference>
<evidence type="ECO:0000313" key="10">
    <source>
        <dbReference type="EMBL" id="MBX7289448.1"/>
    </source>
</evidence>
<gene>
    <name evidence="10" type="ORF">K4H94_00080</name>
</gene>
<dbReference type="EMBL" id="JAIFTX010000001">
    <property type="protein sequence ID" value="MBX7289448.1"/>
    <property type="molecule type" value="Genomic_DNA"/>
</dbReference>
<proteinExistence type="inferred from homology"/>
<comment type="caution">
    <text evidence="10">The sequence shown here is derived from an EMBL/GenBank/DDBJ whole genome shotgun (WGS) entry which is preliminary data.</text>
</comment>
<feature type="transmembrane region" description="Helical" evidence="8">
    <location>
        <begin position="16"/>
        <end position="40"/>
    </location>
</feature>
<dbReference type="Pfam" id="PF00528">
    <property type="entry name" value="BPD_transp_1"/>
    <property type="match status" value="2"/>
</dbReference>
<keyword evidence="3" id="KW-1003">Cell membrane</keyword>
<evidence type="ECO:0000256" key="6">
    <source>
        <dbReference type="ARBA" id="ARBA00022989"/>
    </source>
</evidence>
<dbReference type="Proteomes" id="UP000775179">
    <property type="component" value="Unassembled WGS sequence"/>
</dbReference>
<evidence type="ECO:0000256" key="1">
    <source>
        <dbReference type="ARBA" id="ARBA00004429"/>
    </source>
</evidence>
<feature type="transmembrane region" description="Helical" evidence="8">
    <location>
        <begin position="371"/>
        <end position="395"/>
    </location>
</feature>
<dbReference type="InterPro" id="IPR035906">
    <property type="entry name" value="MetI-like_sf"/>
</dbReference>
<feature type="transmembrane region" description="Helical" evidence="8">
    <location>
        <begin position="294"/>
        <end position="319"/>
    </location>
</feature>
<evidence type="ECO:0000256" key="4">
    <source>
        <dbReference type="ARBA" id="ARBA00022519"/>
    </source>
</evidence>
<dbReference type="PANTHER" id="PTHR43357">
    <property type="entry name" value="INNER MEMBRANE ABC TRANSPORTER PERMEASE PROTEIN YDCV"/>
    <property type="match status" value="1"/>
</dbReference>
<feature type="transmembrane region" description="Helical" evidence="8">
    <location>
        <begin position="339"/>
        <end position="359"/>
    </location>
</feature>
<reference evidence="10 11" key="1">
    <citation type="submission" date="2021-08" db="EMBL/GenBank/DDBJ databases">
        <title>Genome sequence analysis of Clostridium chauvoei strains of European origin and evaluation of typing options for outbreak investigations.</title>
        <authorList>
            <person name="Abdel-Glil M."/>
            <person name="Thomas P."/>
            <person name="Seyboldt C."/>
        </authorList>
    </citation>
    <scope>NUCLEOTIDE SEQUENCE [LARGE SCALE GENOMIC DNA]</scope>
    <source>
        <strain evidence="10 11">S0260-09</strain>
    </source>
</reference>
<keyword evidence="6 8" id="KW-1133">Transmembrane helix</keyword>
<keyword evidence="4" id="KW-0997">Cell inner membrane</keyword>
<dbReference type="PROSITE" id="PS50928">
    <property type="entry name" value="ABC_TM1"/>
    <property type="match status" value="2"/>
</dbReference>
<dbReference type="GeneID" id="66301633"/>
<evidence type="ECO:0000256" key="7">
    <source>
        <dbReference type="ARBA" id="ARBA00023136"/>
    </source>
</evidence>
<sequence length="554" mass="62471">MNIKKLKREFKKDFNIWALLSTLGVVLILAPTLDVLFNIFKEPNENWYHVKEFLLKDYTLNSLKIAFFTAIFTLIIGVVLAWLVSMYEFPFRKFFSLALILPMAIPGYIAAYTYAGIFSYTGIIQKTLRNIFSSNLDPRYFDIMSIEGAVFIFTFFLFPYVYISTKAFLENQSSALIENAKILGHDSISIFIKVILPISRPSIIAGVSLVILEVLSDYGVVNYYGVSTFSTAIFKTWYGMGDINTAVRLSGILIIFVLVLLTSETILRGRRKYSFSNSKIRPIKRYKLKGIKGIVAFSICFIVFSISFLIPVIQLISWATISYKNVLNHNFLELLKNTMLVAIISTSIIMFLSIIIGNFCRINKSKLSKIFAKVATIGYSIPGAIIAISVIVFFISIDRSLSNVYESIGISNKTLILSSSLAMLIFAYVIRFLAVGFNNIQAGFEKVGFKYFEASRLLGYGITKTFIKVDFNMIKGAIISGGILTFIDIIKELPLTMTLRPFNFDTLATKAYEFANDERLYEAAIPSLIIIAISIVSICIFNMMGKKRRKKIAS</sequence>
<feature type="domain" description="ABC transmembrane type-1" evidence="9">
    <location>
        <begin position="335"/>
        <end position="541"/>
    </location>
</feature>
<evidence type="ECO:0000259" key="9">
    <source>
        <dbReference type="PROSITE" id="PS50928"/>
    </source>
</evidence>
<feature type="transmembrane region" description="Helical" evidence="8">
    <location>
        <begin position="65"/>
        <end position="85"/>
    </location>
</feature>
<dbReference type="SUPFAM" id="SSF161098">
    <property type="entry name" value="MetI-like"/>
    <property type="match status" value="2"/>
</dbReference>
<feature type="transmembrane region" description="Helical" evidence="8">
    <location>
        <begin position="246"/>
        <end position="267"/>
    </location>
</feature>
<feature type="transmembrane region" description="Helical" evidence="8">
    <location>
        <begin position="523"/>
        <end position="544"/>
    </location>
</feature>
<feature type="transmembrane region" description="Helical" evidence="8">
    <location>
        <begin position="415"/>
        <end position="434"/>
    </location>
</feature>
<comment type="subcellular location">
    <subcellularLocation>
        <location evidence="1">Cell inner membrane</location>
        <topology evidence="1">Multi-pass membrane protein</topology>
    </subcellularLocation>
    <subcellularLocation>
        <location evidence="8">Cell membrane</location>
        <topology evidence="8">Multi-pass membrane protein</topology>
    </subcellularLocation>
</comment>
<evidence type="ECO:0000256" key="3">
    <source>
        <dbReference type="ARBA" id="ARBA00022475"/>
    </source>
</evidence>
<keyword evidence="5 8" id="KW-0812">Transmembrane</keyword>
<feature type="domain" description="ABC transmembrane type-1" evidence="9">
    <location>
        <begin position="59"/>
        <end position="262"/>
    </location>
</feature>
<evidence type="ECO:0000256" key="2">
    <source>
        <dbReference type="ARBA" id="ARBA00022448"/>
    </source>
</evidence>
<accession>A0ABD4RE64</accession>
<dbReference type="PANTHER" id="PTHR43357:SF3">
    <property type="entry name" value="FE(3+)-TRANSPORT SYSTEM PERMEASE PROTEIN FBPB 2"/>
    <property type="match status" value="1"/>
</dbReference>
<dbReference type="CDD" id="cd06261">
    <property type="entry name" value="TM_PBP2"/>
    <property type="match status" value="2"/>
</dbReference>
<comment type="similarity">
    <text evidence="8">Belongs to the binding-protein-dependent transport system permease family.</text>
</comment>
<dbReference type="Gene3D" id="1.10.3720.10">
    <property type="entry name" value="MetI-like"/>
    <property type="match status" value="2"/>
</dbReference>
<organism evidence="10 11">
    <name type="scientific">Clostridium chauvoei</name>
    <dbReference type="NCBI Taxonomy" id="46867"/>
    <lineage>
        <taxon>Bacteria</taxon>
        <taxon>Bacillati</taxon>
        <taxon>Bacillota</taxon>
        <taxon>Clostridia</taxon>
        <taxon>Eubacteriales</taxon>
        <taxon>Clostridiaceae</taxon>
        <taxon>Clostridium</taxon>
    </lineage>
</organism>
<dbReference type="AlphaFoldDB" id="A0ABD4RE64"/>
<evidence type="ECO:0000256" key="8">
    <source>
        <dbReference type="RuleBase" id="RU363032"/>
    </source>
</evidence>
<dbReference type="GO" id="GO:0005886">
    <property type="term" value="C:plasma membrane"/>
    <property type="evidence" value="ECO:0007669"/>
    <property type="project" value="UniProtKB-SubCell"/>
</dbReference>
<feature type="transmembrane region" description="Helical" evidence="8">
    <location>
        <begin position="97"/>
        <end position="123"/>
    </location>
</feature>
<feature type="transmembrane region" description="Helical" evidence="8">
    <location>
        <begin position="203"/>
        <end position="226"/>
    </location>
</feature>
<keyword evidence="7 8" id="KW-0472">Membrane</keyword>
<dbReference type="RefSeq" id="WP_021875620.1">
    <property type="nucleotide sequence ID" value="NZ_CP018624.1"/>
</dbReference>
<keyword evidence="2 8" id="KW-0813">Transport</keyword>
<evidence type="ECO:0000313" key="11">
    <source>
        <dbReference type="Proteomes" id="UP000775179"/>
    </source>
</evidence>
<evidence type="ECO:0000256" key="5">
    <source>
        <dbReference type="ARBA" id="ARBA00022692"/>
    </source>
</evidence>